<dbReference type="AlphaFoldDB" id="A0A7J7TTP5"/>
<evidence type="ECO:0000313" key="1">
    <source>
        <dbReference type="EMBL" id="KAF6303961.1"/>
    </source>
</evidence>
<reference evidence="1 2" key="1">
    <citation type="journal article" date="2020" name="Nature">
        <title>Six reference-quality genomes reveal evolution of bat adaptations.</title>
        <authorList>
            <person name="Jebb D."/>
            <person name="Huang Z."/>
            <person name="Pippel M."/>
            <person name="Hughes G.M."/>
            <person name="Lavrichenko K."/>
            <person name="Devanna P."/>
            <person name="Winkler S."/>
            <person name="Jermiin L.S."/>
            <person name="Skirmuntt E.C."/>
            <person name="Katzourakis A."/>
            <person name="Burkitt-Gray L."/>
            <person name="Ray D.A."/>
            <person name="Sullivan K.A.M."/>
            <person name="Roscito J.G."/>
            <person name="Kirilenko B.M."/>
            <person name="Davalos L.M."/>
            <person name="Corthals A.P."/>
            <person name="Power M.L."/>
            <person name="Jones G."/>
            <person name="Ransome R.D."/>
            <person name="Dechmann D.K.N."/>
            <person name="Locatelli A.G."/>
            <person name="Puechmaille S.J."/>
            <person name="Fedrigo O."/>
            <person name="Jarvis E.D."/>
            <person name="Hiller M."/>
            <person name="Vernes S.C."/>
            <person name="Myers E.W."/>
            <person name="Teeling E.C."/>
        </authorList>
    </citation>
    <scope>NUCLEOTIDE SEQUENCE [LARGE SCALE GENOMIC DNA]</scope>
    <source>
        <strain evidence="1">MMyoMyo1</strain>
        <tissue evidence="1">Flight muscle</tissue>
    </source>
</reference>
<sequence>MRSTPPPPCDWIKILWASIQRNHDRFLRGRSGGWKLGMGISDKQLLPPETRKLCPRAKEGESSANYVDNLRQACMTQHTRSQDCSRWKCLTLLATFASLPRALPAPTSLPAGADRPRIEL</sequence>
<comment type="caution">
    <text evidence="1">The sequence shown here is derived from an EMBL/GenBank/DDBJ whole genome shotgun (WGS) entry which is preliminary data.</text>
</comment>
<organism evidence="1 2">
    <name type="scientific">Myotis myotis</name>
    <name type="common">Greater mouse-eared bat</name>
    <name type="synonym">Vespertilio myotis</name>
    <dbReference type="NCBI Taxonomy" id="51298"/>
    <lineage>
        <taxon>Eukaryota</taxon>
        <taxon>Metazoa</taxon>
        <taxon>Chordata</taxon>
        <taxon>Craniata</taxon>
        <taxon>Vertebrata</taxon>
        <taxon>Euteleostomi</taxon>
        <taxon>Mammalia</taxon>
        <taxon>Eutheria</taxon>
        <taxon>Laurasiatheria</taxon>
        <taxon>Chiroptera</taxon>
        <taxon>Yangochiroptera</taxon>
        <taxon>Vespertilionidae</taxon>
        <taxon>Myotis</taxon>
    </lineage>
</organism>
<dbReference type="Proteomes" id="UP000527355">
    <property type="component" value="Unassembled WGS sequence"/>
</dbReference>
<name>A0A7J7TTP5_MYOMY</name>
<keyword evidence="2" id="KW-1185">Reference proteome</keyword>
<evidence type="ECO:0000313" key="2">
    <source>
        <dbReference type="Proteomes" id="UP000527355"/>
    </source>
</evidence>
<accession>A0A7J7TTP5</accession>
<protein>
    <submittedName>
        <fullName evidence="1">Uncharacterized protein</fullName>
    </submittedName>
</protein>
<proteinExistence type="predicted"/>
<dbReference type="EMBL" id="JABWUV010000015">
    <property type="protein sequence ID" value="KAF6303961.1"/>
    <property type="molecule type" value="Genomic_DNA"/>
</dbReference>
<gene>
    <name evidence="1" type="ORF">mMyoMyo1_008944</name>
</gene>